<evidence type="ECO:0000313" key="1">
    <source>
        <dbReference type="EMBL" id="AWB65429.1"/>
    </source>
</evidence>
<dbReference type="KEGG" id="cate:C2869_02800"/>
<sequence>MKIRNFVVLVAKFNQSSKQIHNPTNKKVIKTKPYRQCALQNNVKKMLHLTENQFIDAFRTPKTTINAYMLGKYKQQILR</sequence>
<dbReference type="Proteomes" id="UP000244441">
    <property type="component" value="Chromosome"/>
</dbReference>
<proteinExistence type="predicted"/>
<evidence type="ECO:0000313" key="2">
    <source>
        <dbReference type="Proteomes" id="UP000244441"/>
    </source>
</evidence>
<protein>
    <submittedName>
        <fullName evidence="1">Uncharacterized protein</fullName>
    </submittedName>
</protein>
<keyword evidence="2" id="KW-1185">Reference proteome</keyword>
<dbReference type="AlphaFoldDB" id="A0A2S0VMM2"/>
<gene>
    <name evidence="1" type="ORF">C2869_02800</name>
</gene>
<organism evidence="1 2">
    <name type="scientific">Saccharobesus litoralis</name>
    <dbReference type="NCBI Taxonomy" id="2172099"/>
    <lineage>
        <taxon>Bacteria</taxon>
        <taxon>Pseudomonadati</taxon>
        <taxon>Pseudomonadota</taxon>
        <taxon>Gammaproteobacteria</taxon>
        <taxon>Alteromonadales</taxon>
        <taxon>Alteromonadaceae</taxon>
        <taxon>Saccharobesus</taxon>
    </lineage>
</organism>
<reference evidence="1 2" key="1">
    <citation type="submission" date="2018-01" db="EMBL/GenBank/DDBJ databases">
        <title>Genome sequence of a Cantenovulum-like bacteria.</title>
        <authorList>
            <person name="Tan W.R."/>
            <person name="Lau N.-S."/>
            <person name="Go F."/>
            <person name="Amirul A.-A.A."/>
        </authorList>
    </citation>
    <scope>NUCLEOTIDE SEQUENCE [LARGE SCALE GENOMIC DNA]</scope>
    <source>
        <strain evidence="1 2">CCB-QB4</strain>
    </source>
</reference>
<accession>A0A2S0VMM2</accession>
<dbReference type="EMBL" id="CP026604">
    <property type="protein sequence ID" value="AWB65429.1"/>
    <property type="molecule type" value="Genomic_DNA"/>
</dbReference>
<name>A0A2S0VMM2_9ALTE</name>